<dbReference type="GO" id="GO:0016747">
    <property type="term" value="F:acyltransferase activity, transferring groups other than amino-acyl groups"/>
    <property type="evidence" value="ECO:0007669"/>
    <property type="project" value="InterPro"/>
</dbReference>
<protein>
    <recommendedName>
        <fullName evidence="1">N-acetyltransferase domain-containing protein</fullName>
    </recommendedName>
</protein>
<dbReference type="AlphaFoldDB" id="A0A0C3AWY0"/>
<dbReference type="Pfam" id="PF00583">
    <property type="entry name" value="Acetyltransf_1"/>
    <property type="match status" value="1"/>
</dbReference>
<dbReference type="EMBL" id="KN824290">
    <property type="protein sequence ID" value="KIM29030.1"/>
    <property type="molecule type" value="Genomic_DNA"/>
</dbReference>
<evidence type="ECO:0000313" key="2">
    <source>
        <dbReference type="EMBL" id="KIM29030.1"/>
    </source>
</evidence>
<proteinExistence type="predicted"/>
<reference evidence="2 3" key="1">
    <citation type="submission" date="2014-04" db="EMBL/GenBank/DDBJ databases">
        <authorList>
            <consortium name="DOE Joint Genome Institute"/>
            <person name="Kuo A."/>
            <person name="Zuccaro A."/>
            <person name="Kohler A."/>
            <person name="Nagy L.G."/>
            <person name="Floudas D."/>
            <person name="Copeland A."/>
            <person name="Barry K.W."/>
            <person name="Cichocki N."/>
            <person name="Veneault-Fourrey C."/>
            <person name="LaButti K."/>
            <person name="Lindquist E.A."/>
            <person name="Lipzen A."/>
            <person name="Lundell T."/>
            <person name="Morin E."/>
            <person name="Murat C."/>
            <person name="Sun H."/>
            <person name="Tunlid A."/>
            <person name="Henrissat B."/>
            <person name="Grigoriev I.V."/>
            <person name="Hibbett D.S."/>
            <person name="Martin F."/>
            <person name="Nordberg H.P."/>
            <person name="Cantor M.N."/>
            <person name="Hua S.X."/>
        </authorList>
    </citation>
    <scope>NUCLEOTIDE SEQUENCE [LARGE SCALE GENOMIC DNA]</scope>
    <source>
        <strain evidence="2 3">MAFF 305830</strain>
    </source>
</reference>
<dbReference type="OrthoDB" id="2326446at2759"/>
<dbReference type="PROSITE" id="PS51186">
    <property type="entry name" value="GNAT"/>
    <property type="match status" value="1"/>
</dbReference>
<dbReference type="InterPro" id="IPR016181">
    <property type="entry name" value="Acyl_CoA_acyltransferase"/>
</dbReference>
<accession>A0A0C3AWY0</accession>
<dbReference type="HOGENOM" id="CLU_1455231_0_0_1"/>
<organism evidence="2 3">
    <name type="scientific">Serendipita vermifera MAFF 305830</name>
    <dbReference type="NCBI Taxonomy" id="933852"/>
    <lineage>
        <taxon>Eukaryota</taxon>
        <taxon>Fungi</taxon>
        <taxon>Dikarya</taxon>
        <taxon>Basidiomycota</taxon>
        <taxon>Agaricomycotina</taxon>
        <taxon>Agaricomycetes</taxon>
        <taxon>Sebacinales</taxon>
        <taxon>Serendipitaceae</taxon>
        <taxon>Serendipita</taxon>
    </lineage>
</organism>
<gene>
    <name evidence="2" type="ORF">M408DRAFT_68446</name>
</gene>
<feature type="domain" description="N-acetyltransferase" evidence="1">
    <location>
        <begin position="17"/>
        <end position="186"/>
    </location>
</feature>
<dbReference type="InterPro" id="IPR000182">
    <property type="entry name" value="GNAT_dom"/>
</dbReference>
<dbReference type="SUPFAM" id="SSF55729">
    <property type="entry name" value="Acyl-CoA N-acyltransferases (Nat)"/>
    <property type="match status" value="1"/>
</dbReference>
<keyword evidence="3" id="KW-1185">Reference proteome</keyword>
<dbReference type="Proteomes" id="UP000054097">
    <property type="component" value="Unassembled WGS sequence"/>
</dbReference>
<name>A0A0C3AWY0_SERVB</name>
<evidence type="ECO:0000313" key="3">
    <source>
        <dbReference type="Proteomes" id="UP000054097"/>
    </source>
</evidence>
<evidence type="ECO:0000259" key="1">
    <source>
        <dbReference type="PROSITE" id="PS51186"/>
    </source>
</evidence>
<sequence length="186" mass="21072">MCPTLYYRPLSVPPTAADIRTLQDMRVACGWYLDRVPRWIDEVATNKRFLWFIHFGVIHPTTGNLVGQSPAIGMISLYLDNPEDPSLASYSLTSRVEITSLFVYASYRHLGIGMAAIKEMERRAQTFGASHTTFNTMAVERHLRVFKEELGYREYKARTATYSVSDVIGAGFPPNYHIAAFLEKAL</sequence>
<dbReference type="CDD" id="cd04301">
    <property type="entry name" value="NAT_SF"/>
    <property type="match status" value="1"/>
</dbReference>
<dbReference type="Gene3D" id="3.40.630.30">
    <property type="match status" value="1"/>
</dbReference>
<reference evidence="3" key="2">
    <citation type="submission" date="2015-01" db="EMBL/GenBank/DDBJ databases">
        <title>Evolutionary Origins and Diversification of the Mycorrhizal Mutualists.</title>
        <authorList>
            <consortium name="DOE Joint Genome Institute"/>
            <consortium name="Mycorrhizal Genomics Consortium"/>
            <person name="Kohler A."/>
            <person name="Kuo A."/>
            <person name="Nagy L.G."/>
            <person name="Floudas D."/>
            <person name="Copeland A."/>
            <person name="Barry K.W."/>
            <person name="Cichocki N."/>
            <person name="Veneault-Fourrey C."/>
            <person name="LaButti K."/>
            <person name="Lindquist E.A."/>
            <person name="Lipzen A."/>
            <person name="Lundell T."/>
            <person name="Morin E."/>
            <person name="Murat C."/>
            <person name="Riley R."/>
            <person name="Ohm R."/>
            <person name="Sun H."/>
            <person name="Tunlid A."/>
            <person name="Henrissat B."/>
            <person name="Grigoriev I.V."/>
            <person name="Hibbett D.S."/>
            <person name="Martin F."/>
        </authorList>
    </citation>
    <scope>NUCLEOTIDE SEQUENCE [LARGE SCALE GENOMIC DNA]</scope>
    <source>
        <strain evidence="3">MAFF 305830</strain>
    </source>
</reference>